<evidence type="ECO:0008006" key="9">
    <source>
        <dbReference type="Google" id="ProtNLM"/>
    </source>
</evidence>
<dbReference type="PROSITE" id="PS51642">
    <property type="entry name" value="HEMOPEXIN_2"/>
    <property type="match status" value="4"/>
</dbReference>
<name>A0AAD7WA95_9TELE</name>
<feature type="repeat" description="Hemopexin" evidence="6">
    <location>
        <begin position="320"/>
        <end position="364"/>
    </location>
</feature>
<dbReference type="CDD" id="cd00094">
    <property type="entry name" value="HX"/>
    <property type="match status" value="1"/>
</dbReference>
<dbReference type="InterPro" id="IPR051298">
    <property type="entry name" value="Heme_transport/Cell_adhesion"/>
</dbReference>
<keyword evidence="2" id="KW-0964">Secreted</keyword>
<feature type="repeat" description="Hemopexin" evidence="6">
    <location>
        <begin position="365"/>
        <end position="412"/>
    </location>
</feature>
<evidence type="ECO:0000313" key="8">
    <source>
        <dbReference type="Proteomes" id="UP001221898"/>
    </source>
</evidence>
<dbReference type="PANTHER" id="PTHR22917">
    <property type="entry name" value="HEMOPEXIN DOMAIN-CONTAINING PROTEIN"/>
    <property type="match status" value="1"/>
</dbReference>
<dbReference type="EMBL" id="JAINUG010000178">
    <property type="protein sequence ID" value="KAJ8389696.1"/>
    <property type="molecule type" value="Genomic_DNA"/>
</dbReference>
<evidence type="ECO:0000256" key="1">
    <source>
        <dbReference type="ARBA" id="ARBA00004613"/>
    </source>
</evidence>
<protein>
    <recommendedName>
        <fullName evidence="9">Hemopexin</fullName>
    </recommendedName>
</protein>
<dbReference type="Pfam" id="PF00045">
    <property type="entry name" value="Hemopexin"/>
    <property type="match status" value="2"/>
</dbReference>
<dbReference type="InterPro" id="IPR018487">
    <property type="entry name" value="Hemopexin-like_repeat"/>
</dbReference>
<evidence type="ECO:0000256" key="6">
    <source>
        <dbReference type="PROSITE-ProRule" id="PRU01011"/>
    </source>
</evidence>
<keyword evidence="5" id="KW-0325">Glycoprotein</keyword>
<proteinExistence type="predicted"/>
<reference evidence="7" key="1">
    <citation type="journal article" date="2023" name="Science">
        <title>Genome structures resolve the early diversification of teleost fishes.</title>
        <authorList>
            <person name="Parey E."/>
            <person name="Louis A."/>
            <person name="Montfort J."/>
            <person name="Bouchez O."/>
            <person name="Roques C."/>
            <person name="Iampietro C."/>
            <person name="Lluch J."/>
            <person name="Castinel A."/>
            <person name="Donnadieu C."/>
            <person name="Desvignes T."/>
            <person name="Floi Bucao C."/>
            <person name="Jouanno E."/>
            <person name="Wen M."/>
            <person name="Mejri S."/>
            <person name="Dirks R."/>
            <person name="Jansen H."/>
            <person name="Henkel C."/>
            <person name="Chen W.J."/>
            <person name="Zahm M."/>
            <person name="Cabau C."/>
            <person name="Klopp C."/>
            <person name="Thompson A.W."/>
            <person name="Robinson-Rechavi M."/>
            <person name="Braasch I."/>
            <person name="Lecointre G."/>
            <person name="Bobe J."/>
            <person name="Postlethwait J.H."/>
            <person name="Berthelot C."/>
            <person name="Roest Crollius H."/>
            <person name="Guiguen Y."/>
        </authorList>
    </citation>
    <scope>NUCLEOTIDE SEQUENCE</scope>
    <source>
        <strain evidence="7">NC1722</strain>
    </source>
</reference>
<feature type="repeat" description="Hemopexin" evidence="6">
    <location>
        <begin position="230"/>
        <end position="303"/>
    </location>
</feature>
<keyword evidence="4" id="KW-0677">Repeat</keyword>
<organism evidence="7 8">
    <name type="scientific">Aldrovandia affinis</name>
    <dbReference type="NCBI Taxonomy" id="143900"/>
    <lineage>
        <taxon>Eukaryota</taxon>
        <taxon>Metazoa</taxon>
        <taxon>Chordata</taxon>
        <taxon>Craniata</taxon>
        <taxon>Vertebrata</taxon>
        <taxon>Euteleostomi</taxon>
        <taxon>Actinopterygii</taxon>
        <taxon>Neopterygii</taxon>
        <taxon>Teleostei</taxon>
        <taxon>Notacanthiformes</taxon>
        <taxon>Halosauridae</taxon>
        <taxon>Aldrovandia</taxon>
    </lineage>
</organism>
<gene>
    <name evidence="7" type="ORF">AAFF_G00114020</name>
</gene>
<dbReference type="InterPro" id="IPR036375">
    <property type="entry name" value="Hemopexin-like_dom_sf"/>
</dbReference>
<sequence>MGKEAFVSSHSGQQVAAEVVNKHCDGGASTENDQCFLACCRFSRTVSKQELGLCTDELLRHTHSRHNIKPSLSSRDTSPAGLGPLTMSPLYHNLCLCLVLALSQAAPTHDHGSMEGEMKALHDGSPDRCEGIEFDAITPDEKGVTFFFKGEHLWRGFHGDSEHLKSFFQEMDDHQHPGHVDAAFRMHHEDQLSDHDHIFFFQDDKVFSYYNHTLEKDYPKDIQDVFPGVPTHLDAAVECPKGECVTDSVIFFKGDEVHHFDIKTKTLKRGTGPTCPTFTKFHPVTGIVDGDYPKDARDYFMSCPEFGHGNNDTERERCSNVSLDAITADDQGKAYAFRGKFYMRLDTHRDGWHAFPIANVWKGVGDRVDTVFSYEEKLYIIKGEQVYIYKTAAHYTLIDGYPKTLKEELGVEGPVDAAFVCGDHPIVHIIQGQKMRDIDLSATPRTVMREAHLPFPKVDAALCGSDGVKVFVGSEYFHYDTPRLLAYSRIRPQPHKVSLEMLGCDH</sequence>
<dbReference type="SMART" id="SM00120">
    <property type="entry name" value="HX"/>
    <property type="match status" value="4"/>
</dbReference>
<keyword evidence="8" id="KW-1185">Reference proteome</keyword>
<evidence type="ECO:0000256" key="4">
    <source>
        <dbReference type="ARBA" id="ARBA00022737"/>
    </source>
</evidence>
<evidence type="ECO:0000256" key="2">
    <source>
        <dbReference type="ARBA" id="ARBA00022525"/>
    </source>
</evidence>
<dbReference type="GO" id="GO:0005615">
    <property type="term" value="C:extracellular space"/>
    <property type="evidence" value="ECO:0007669"/>
    <property type="project" value="TreeGrafter"/>
</dbReference>
<keyword evidence="3" id="KW-0732">Signal</keyword>
<feature type="repeat" description="Hemopexin" evidence="6">
    <location>
        <begin position="177"/>
        <end position="229"/>
    </location>
</feature>
<dbReference type="SUPFAM" id="SSF50923">
    <property type="entry name" value="Hemopexin-like domain"/>
    <property type="match status" value="2"/>
</dbReference>
<evidence type="ECO:0000313" key="7">
    <source>
        <dbReference type="EMBL" id="KAJ8389696.1"/>
    </source>
</evidence>
<comment type="subcellular location">
    <subcellularLocation>
        <location evidence="1">Secreted</location>
    </subcellularLocation>
</comment>
<dbReference type="InterPro" id="IPR000585">
    <property type="entry name" value="Hemopexin-like_dom"/>
</dbReference>
<evidence type="ECO:0000256" key="5">
    <source>
        <dbReference type="ARBA" id="ARBA00023180"/>
    </source>
</evidence>
<accession>A0AAD7WA95</accession>
<dbReference type="Gene3D" id="2.110.10.10">
    <property type="entry name" value="Hemopexin-like domain"/>
    <property type="match status" value="2"/>
</dbReference>
<dbReference type="Proteomes" id="UP001221898">
    <property type="component" value="Unassembled WGS sequence"/>
</dbReference>
<dbReference type="AlphaFoldDB" id="A0AAD7WA95"/>
<dbReference type="PANTHER" id="PTHR22917:SF9">
    <property type="entry name" value="HEMOPEXIN"/>
    <property type="match status" value="1"/>
</dbReference>
<evidence type="ECO:0000256" key="3">
    <source>
        <dbReference type="ARBA" id="ARBA00022729"/>
    </source>
</evidence>
<comment type="caution">
    <text evidence="7">The sequence shown here is derived from an EMBL/GenBank/DDBJ whole genome shotgun (WGS) entry which is preliminary data.</text>
</comment>